<proteinExistence type="predicted"/>
<evidence type="ECO:0000313" key="2">
    <source>
        <dbReference type="EMBL" id="CAE0553605.1"/>
    </source>
</evidence>
<feature type="transmembrane region" description="Helical" evidence="1">
    <location>
        <begin position="69"/>
        <end position="86"/>
    </location>
</feature>
<feature type="transmembrane region" description="Helical" evidence="1">
    <location>
        <begin position="131"/>
        <end position="152"/>
    </location>
</feature>
<gene>
    <name evidence="2" type="ORF">EHUX00137_LOCUS20100</name>
</gene>
<dbReference type="AlphaFoldDB" id="A0A7S3SHE5"/>
<feature type="transmembrane region" description="Helical" evidence="1">
    <location>
        <begin position="240"/>
        <end position="258"/>
    </location>
</feature>
<dbReference type="EMBL" id="HBIR01026102">
    <property type="protein sequence ID" value="CAE0553605.1"/>
    <property type="molecule type" value="Transcribed_RNA"/>
</dbReference>
<protein>
    <submittedName>
        <fullName evidence="2">Uncharacterized protein</fullName>
    </submittedName>
</protein>
<feature type="transmembrane region" description="Helical" evidence="1">
    <location>
        <begin position="164"/>
        <end position="185"/>
    </location>
</feature>
<keyword evidence="1" id="KW-0812">Transmembrane</keyword>
<organism evidence="2">
    <name type="scientific">Emiliania huxleyi</name>
    <name type="common">Coccolithophore</name>
    <name type="synonym">Pontosphaera huxleyi</name>
    <dbReference type="NCBI Taxonomy" id="2903"/>
    <lineage>
        <taxon>Eukaryota</taxon>
        <taxon>Haptista</taxon>
        <taxon>Haptophyta</taxon>
        <taxon>Prymnesiophyceae</taxon>
        <taxon>Isochrysidales</taxon>
        <taxon>Noelaerhabdaceae</taxon>
        <taxon>Emiliania</taxon>
    </lineage>
</organism>
<sequence>MSSSDADLACCASQDDAPLLRRVVAPSRSQWEWITSICCALSYACTYFWRYPAFVLPPDVLDVPVRGGFTLRSCISFAFIGGFAAAKLPAAHFASSRLFFRHRRTLLLSLITSSMLIEGAGLAAPHPAAKVGAVFASAFLSSFLWGCMLTYLEGRVTTERHVALATLCLIYAGNASRGAGSAFLSAGVSPAAMPLAVGACALTPSAALLLLLDRAPRPSAADVAARTARRPMGGEARRAFLRRWACGLAPLCVAYALLTGVRSLRDLFADQLFAASLGAPGGAAPGWILWTADLPGALVSAATLVAFGRIRDSHRAMQAMLSVMIAATCLALVATGAWQLGLLGGGSWQLLLGTGVFLCYATMGTPFYERLLAATRTEGTIALLVFLSDFGGYLVSFALLLAKSLSGVGGGAASAADRAREAEAALSLFIRVLWGAGGAMLVLLVVAKVAFGVSLNWRADRGPWREGDEGSCHRGVERHAA</sequence>
<feature type="transmembrane region" description="Helical" evidence="1">
    <location>
        <begin position="31"/>
        <end position="49"/>
    </location>
</feature>
<evidence type="ECO:0000256" key="1">
    <source>
        <dbReference type="SAM" id="Phobius"/>
    </source>
</evidence>
<keyword evidence="1" id="KW-0472">Membrane</keyword>
<dbReference type="Pfam" id="PF18943">
    <property type="entry name" value="DUF5690"/>
    <property type="match status" value="1"/>
</dbReference>
<keyword evidence="1" id="KW-1133">Transmembrane helix</keyword>
<feature type="transmembrane region" description="Helical" evidence="1">
    <location>
        <begin position="380"/>
        <end position="402"/>
    </location>
</feature>
<feature type="transmembrane region" description="Helical" evidence="1">
    <location>
        <begin position="319"/>
        <end position="341"/>
    </location>
</feature>
<dbReference type="InterPro" id="IPR043745">
    <property type="entry name" value="DUF5690"/>
</dbReference>
<accession>A0A7S3SHE5</accession>
<feature type="transmembrane region" description="Helical" evidence="1">
    <location>
        <begin position="287"/>
        <end position="307"/>
    </location>
</feature>
<feature type="transmembrane region" description="Helical" evidence="1">
    <location>
        <begin position="191"/>
        <end position="212"/>
    </location>
</feature>
<name>A0A7S3SHE5_EMIHU</name>
<feature type="transmembrane region" description="Helical" evidence="1">
    <location>
        <begin position="347"/>
        <end position="368"/>
    </location>
</feature>
<reference evidence="2" key="1">
    <citation type="submission" date="2021-01" db="EMBL/GenBank/DDBJ databases">
        <authorList>
            <person name="Corre E."/>
            <person name="Pelletier E."/>
            <person name="Niang G."/>
            <person name="Scheremetjew M."/>
            <person name="Finn R."/>
            <person name="Kale V."/>
            <person name="Holt S."/>
            <person name="Cochrane G."/>
            <person name="Meng A."/>
            <person name="Brown T."/>
            <person name="Cohen L."/>
        </authorList>
    </citation>
    <scope>NUCLEOTIDE SEQUENCE</scope>
    <source>
        <strain evidence="2">379</strain>
    </source>
</reference>
<feature type="transmembrane region" description="Helical" evidence="1">
    <location>
        <begin position="428"/>
        <end position="451"/>
    </location>
</feature>
<feature type="transmembrane region" description="Helical" evidence="1">
    <location>
        <begin position="106"/>
        <end position="125"/>
    </location>
</feature>